<dbReference type="Proteomes" id="UP001139722">
    <property type="component" value="Unassembled WGS sequence"/>
</dbReference>
<feature type="region of interest" description="Disordered" evidence="5">
    <location>
        <begin position="71"/>
        <end position="102"/>
    </location>
</feature>
<evidence type="ECO:0000259" key="6">
    <source>
        <dbReference type="PROSITE" id="PS50893"/>
    </source>
</evidence>
<keyword evidence="3" id="KW-0547">Nucleotide-binding</keyword>
<dbReference type="SUPFAM" id="SSF52540">
    <property type="entry name" value="P-loop containing nucleoside triphosphate hydrolases"/>
    <property type="match status" value="1"/>
</dbReference>
<dbReference type="SMART" id="SM00382">
    <property type="entry name" value="AAA"/>
    <property type="match status" value="1"/>
</dbReference>
<reference evidence="7" key="1">
    <citation type="submission" date="2022-06" db="EMBL/GenBank/DDBJ databases">
        <title>Sequencing the genomes of 1000 actinobacteria strains.</title>
        <authorList>
            <person name="Klenk H.-P."/>
        </authorList>
    </citation>
    <scope>NUCLEOTIDE SEQUENCE</scope>
    <source>
        <strain evidence="7">DSM 22016</strain>
    </source>
</reference>
<evidence type="ECO:0000313" key="7">
    <source>
        <dbReference type="EMBL" id="MCP2370398.1"/>
    </source>
</evidence>
<proteinExistence type="inferred from homology"/>
<evidence type="ECO:0000256" key="4">
    <source>
        <dbReference type="ARBA" id="ARBA00022840"/>
    </source>
</evidence>
<dbReference type="PANTHER" id="PTHR42734:SF5">
    <property type="entry name" value="IRON TRANSPORT SYSTEM ATP-BINDING PROTEIN HI_0361-RELATED"/>
    <property type="match status" value="1"/>
</dbReference>
<dbReference type="OrthoDB" id="5296765at2"/>
<sequence>MSENVVLRLDDAAFTHPGGATVNGFDVAIRRGEAIALIGPNGAGKSTLLRGILGLVPLTHGRMAFGGGSDAGDAAEGADASNRAHASNRADASNRARDPKHADRSMLGFLPQSMEFDLDFPISLEQVVMQGRYRRLGLLRWPGRADRAAVRRALETVGLSDFAGKRFGQLSGGQRQRGLLARALASEPSLLLLDEPFNGLDQPNRDALVATLRRLKGDGVAVLVSTHDLELAQQVCDQVLLVNGRQLSYGPVAEVLTLGNVQRCFEGVEVEIDEHTLVVPGHEGH</sequence>
<organism evidence="7 8">
    <name type="scientific">Agromyces terreus</name>
    <dbReference type="NCBI Taxonomy" id="424795"/>
    <lineage>
        <taxon>Bacteria</taxon>
        <taxon>Bacillati</taxon>
        <taxon>Actinomycetota</taxon>
        <taxon>Actinomycetes</taxon>
        <taxon>Micrococcales</taxon>
        <taxon>Microbacteriaceae</taxon>
        <taxon>Agromyces</taxon>
    </lineage>
</organism>
<dbReference type="Pfam" id="PF00005">
    <property type="entry name" value="ABC_tran"/>
    <property type="match status" value="1"/>
</dbReference>
<dbReference type="PROSITE" id="PS50893">
    <property type="entry name" value="ABC_TRANSPORTER_2"/>
    <property type="match status" value="1"/>
</dbReference>
<name>A0A9X2H0L1_9MICO</name>
<dbReference type="InterPro" id="IPR003439">
    <property type="entry name" value="ABC_transporter-like_ATP-bd"/>
</dbReference>
<evidence type="ECO:0000256" key="1">
    <source>
        <dbReference type="ARBA" id="ARBA00005417"/>
    </source>
</evidence>
<dbReference type="PANTHER" id="PTHR42734">
    <property type="entry name" value="METAL TRANSPORT SYSTEM ATP-BINDING PROTEIN TM_0124-RELATED"/>
    <property type="match status" value="1"/>
</dbReference>
<dbReference type="RefSeq" id="WP_156998440.1">
    <property type="nucleotide sequence ID" value="NZ_BAAANU010000033.1"/>
</dbReference>
<protein>
    <submittedName>
        <fullName evidence="7">Manganese/iron transport system ATP-binding protein</fullName>
    </submittedName>
</protein>
<evidence type="ECO:0000256" key="2">
    <source>
        <dbReference type="ARBA" id="ARBA00022448"/>
    </source>
</evidence>
<evidence type="ECO:0000313" key="8">
    <source>
        <dbReference type="Proteomes" id="UP001139722"/>
    </source>
</evidence>
<feature type="compositionally biased region" description="Basic and acidic residues" evidence="5">
    <location>
        <begin position="92"/>
        <end position="102"/>
    </location>
</feature>
<dbReference type="AlphaFoldDB" id="A0A9X2H0L1"/>
<comment type="similarity">
    <text evidence="1">Belongs to the ABC transporter superfamily.</text>
</comment>
<dbReference type="GO" id="GO:0005524">
    <property type="term" value="F:ATP binding"/>
    <property type="evidence" value="ECO:0007669"/>
    <property type="project" value="UniProtKB-KW"/>
</dbReference>
<evidence type="ECO:0000256" key="3">
    <source>
        <dbReference type="ARBA" id="ARBA00022741"/>
    </source>
</evidence>
<keyword evidence="8" id="KW-1185">Reference proteome</keyword>
<accession>A0A9X2H0L1</accession>
<dbReference type="InterPro" id="IPR003593">
    <property type="entry name" value="AAA+_ATPase"/>
</dbReference>
<keyword evidence="4 7" id="KW-0067">ATP-binding</keyword>
<feature type="compositionally biased region" description="Low complexity" evidence="5">
    <location>
        <begin position="71"/>
        <end position="91"/>
    </location>
</feature>
<dbReference type="EMBL" id="JAMZDY010000001">
    <property type="protein sequence ID" value="MCP2370398.1"/>
    <property type="molecule type" value="Genomic_DNA"/>
</dbReference>
<dbReference type="InterPro" id="IPR050153">
    <property type="entry name" value="Metal_Ion_Import_ABC"/>
</dbReference>
<dbReference type="GO" id="GO:0016887">
    <property type="term" value="F:ATP hydrolysis activity"/>
    <property type="evidence" value="ECO:0007669"/>
    <property type="project" value="InterPro"/>
</dbReference>
<evidence type="ECO:0000256" key="5">
    <source>
        <dbReference type="SAM" id="MobiDB-lite"/>
    </source>
</evidence>
<dbReference type="InterPro" id="IPR027417">
    <property type="entry name" value="P-loop_NTPase"/>
</dbReference>
<comment type="caution">
    <text evidence="7">The sequence shown here is derived from an EMBL/GenBank/DDBJ whole genome shotgun (WGS) entry which is preliminary data.</text>
</comment>
<dbReference type="Gene3D" id="3.40.50.300">
    <property type="entry name" value="P-loop containing nucleotide triphosphate hydrolases"/>
    <property type="match status" value="1"/>
</dbReference>
<gene>
    <name evidence="7" type="ORF">BJ978_001074</name>
</gene>
<keyword evidence="2" id="KW-0813">Transport</keyword>
<feature type="domain" description="ABC transporter" evidence="6">
    <location>
        <begin position="7"/>
        <end position="268"/>
    </location>
</feature>